<dbReference type="PATRIC" id="fig|298794.3.peg.4969"/>
<keyword evidence="2" id="KW-0732">Signal</keyword>
<reference evidence="3 4" key="1">
    <citation type="submission" date="2015-03" db="EMBL/GenBank/DDBJ databases">
        <title>Genome sequencing of Methylobacterium variabile DSM 16961.</title>
        <authorList>
            <person name="Chaudhry V."/>
            <person name="Patil P.B."/>
        </authorList>
    </citation>
    <scope>NUCLEOTIDE SEQUENCE [LARGE SCALE GENOMIC DNA]</scope>
    <source>
        <strain evidence="3 4">DSM 16961</strain>
    </source>
</reference>
<evidence type="ECO:0000256" key="2">
    <source>
        <dbReference type="SAM" id="SignalP"/>
    </source>
</evidence>
<dbReference type="EMBL" id="LABY01000324">
    <property type="protein sequence ID" value="KMO28053.1"/>
    <property type="molecule type" value="Genomic_DNA"/>
</dbReference>
<feature type="signal peptide" evidence="2">
    <location>
        <begin position="1"/>
        <end position="23"/>
    </location>
</feature>
<accession>A0A0J6S3J7</accession>
<evidence type="ECO:0000313" key="4">
    <source>
        <dbReference type="Proteomes" id="UP000035955"/>
    </source>
</evidence>
<sequence length="128" mass="12943">MRLIVSALAAGFCLAGAAAPVLAAKGGAKASNRFDGTWSVEVITESGSCDRAYRYGVIIENGQARYAGGSDFTVSGRVQPSGAVRATISRGDAAAQVVGRLGAGAGNGSWTTSGSTSCKGRWNAERRG</sequence>
<evidence type="ECO:0000313" key="3">
    <source>
        <dbReference type="EMBL" id="KMO28053.1"/>
    </source>
</evidence>
<protein>
    <submittedName>
        <fullName evidence="3">Large exoprotein involved in heme utilization or adhesion</fullName>
    </submittedName>
</protein>
<feature type="compositionally biased region" description="Low complexity" evidence="1">
    <location>
        <begin position="108"/>
        <end position="117"/>
    </location>
</feature>
<feature type="chain" id="PRO_5005281355" evidence="2">
    <location>
        <begin position="24"/>
        <end position="128"/>
    </location>
</feature>
<dbReference type="RefSeq" id="WP_048448348.1">
    <property type="nucleotide sequence ID" value="NZ_LABY01000324.1"/>
</dbReference>
<dbReference type="Proteomes" id="UP000035955">
    <property type="component" value="Unassembled WGS sequence"/>
</dbReference>
<organism evidence="3 4">
    <name type="scientific">Methylobacterium variabile</name>
    <dbReference type="NCBI Taxonomy" id="298794"/>
    <lineage>
        <taxon>Bacteria</taxon>
        <taxon>Pseudomonadati</taxon>
        <taxon>Pseudomonadota</taxon>
        <taxon>Alphaproteobacteria</taxon>
        <taxon>Hyphomicrobiales</taxon>
        <taxon>Methylobacteriaceae</taxon>
        <taxon>Methylobacterium</taxon>
    </lineage>
</organism>
<keyword evidence="4" id="KW-1185">Reference proteome</keyword>
<evidence type="ECO:0000256" key="1">
    <source>
        <dbReference type="SAM" id="MobiDB-lite"/>
    </source>
</evidence>
<dbReference type="AlphaFoldDB" id="A0A0J6S3J7"/>
<gene>
    <name evidence="3" type="ORF">VQ02_32275</name>
</gene>
<name>A0A0J6S3J7_9HYPH</name>
<proteinExistence type="predicted"/>
<feature type="region of interest" description="Disordered" evidence="1">
    <location>
        <begin position="108"/>
        <end position="128"/>
    </location>
</feature>
<comment type="caution">
    <text evidence="3">The sequence shown here is derived from an EMBL/GenBank/DDBJ whole genome shotgun (WGS) entry which is preliminary data.</text>
</comment>